<dbReference type="RefSeq" id="WP_162355173.1">
    <property type="nucleotide sequence ID" value="NZ_CP048209.1"/>
</dbReference>
<organism evidence="2 3">
    <name type="scientific">Paenibacillus lycopersici</name>
    <dbReference type="NCBI Taxonomy" id="2704462"/>
    <lineage>
        <taxon>Bacteria</taxon>
        <taxon>Bacillati</taxon>
        <taxon>Bacillota</taxon>
        <taxon>Bacilli</taxon>
        <taxon>Bacillales</taxon>
        <taxon>Paenibacillaceae</taxon>
        <taxon>Paenibacillus</taxon>
    </lineage>
</organism>
<reference evidence="2 3" key="1">
    <citation type="submission" date="2020-01" db="EMBL/GenBank/DDBJ databases">
        <title>Paenibacillus sp. nov., isolated from tomato rhizosphere.</title>
        <authorList>
            <person name="Weon H.-Y."/>
            <person name="Lee S.A."/>
        </authorList>
    </citation>
    <scope>NUCLEOTIDE SEQUENCE [LARGE SCALE GENOMIC DNA]</scope>
    <source>
        <strain evidence="2 3">12200R-189</strain>
    </source>
</reference>
<protein>
    <submittedName>
        <fullName evidence="2">Phosphotransferase</fullName>
    </submittedName>
</protein>
<dbReference type="InterPro" id="IPR002575">
    <property type="entry name" value="Aminoglycoside_PTrfase"/>
</dbReference>
<keyword evidence="3" id="KW-1185">Reference proteome</keyword>
<gene>
    <name evidence="2" type="ORF">GXP70_03425</name>
</gene>
<proteinExistence type="predicted"/>
<dbReference type="Gene3D" id="3.90.1200.10">
    <property type="match status" value="1"/>
</dbReference>
<dbReference type="EMBL" id="CP048209">
    <property type="protein sequence ID" value="QHT59105.1"/>
    <property type="molecule type" value="Genomic_DNA"/>
</dbReference>
<dbReference type="SUPFAM" id="SSF56112">
    <property type="entry name" value="Protein kinase-like (PK-like)"/>
    <property type="match status" value="1"/>
</dbReference>
<dbReference type="GO" id="GO:0016740">
    <property type="term" value="F:transferase activity"/>
    <property type="evidence" value="ECO:0007669"/>
    <property type="project" value="UniProtKB-KW"/>
</dbReference>
<keyword evidence="2" id="KW-0808">Transferase</keyword>
<dbReference type="KEGG" id="plyc:GXP70_03425"/>
<evidence type="ECO:0000313" key="2">
    <source>
        <dbReference type="EMBL" id="QHT59105.1"/>
    </source>
</evidence>
<accession>A0A6C0G313</accession>
<feature type="domain" description="Aminoglycoside phosphotransferase" evidence="1">
    <location>
        <begin position="124"/>
        <end position="275"/>
    </location>
</feature>
<dbReference type="Proteomes" id="UP000476064">
    <property type="component" value="Chromosome"/>
</dbReference>
<sequence length="367" mass="40124">MISGLVNQDGTLNERLIERRETLYTGMNGQRVERLYLASGGQVILKPLTNDSQLGREAWVYAHVLPSFPPIYPRLLAACSGRGPAEEAAVTSVSAASSAAATSADNGTAAGSWCLFEDLGPLAHRFDVSAAEALIPMIARWHALPAEELRDAPLLGPKPMIDVLLHTVLRREEELREALTGIPSGSELLHRVLEPLRGGGRLPDDWSSRVLSHGDLHLGNYGSVNGTVKVLDWEHVHLNSPFWDLYHVLDLSHPVFPKTMTAETRELLLDRYIAAAQSQSASQPALGRADTESEAERGGGIAAAGDFKRSYARFAAVFSLWMLLLIEQDLAALRTAAALPAKWSPEQLRRQRQETLDSFVQCAGRLE</sequence>
<evidence type="ECO:0000259" key="1">
    <source>
        <dbReference type="Pfam" id="PF01636"/>
    </source>
</evidence>
<dbReference type="InterPro" id="IPR011009">
    <property type="entry name" value="Kinase-like_dom_sf"/>
</dbReference>
<evidence type="ECO:0000313" key="3">
    <source>
        <dbReference type="Proteomes" id="UP000476064"/>
    </source>
</evidence>
<dbReference type="AlphaFoldDB" id="A0A6C0G313"/>
<name>A0A6C0G313_9BACL</name>
<dbReference type="Pfam" id="PF01636">
    <property type="entry name" value="APH"/>
    <property type="match status" value="1"/>
</dbReference>